<protein>
    <recommendedName>
        <fullName evidence="1">Glutaredoxin domain-containing protein</fullName>
    </recommendedName>
</protein>
<dbReference type="Pfam" id="PF00462">
    <property type="entry name" value="Glutaredoxin"/>
    <property type="match status" value="1"/>
</dbReference>
<organism evidence="2 3">
    <name type="scientific">Haloferula sargassicola</name>
    <dbReference type="NCBI Taxonomy" id="490096"/>
    <lineage>
        <taxon>Bacteria</taxon>
        <taxon>Pseudomonadati</taxon>
        <taxon>Verrucomicrobiota</taxon>
        <taxon>Verrucomicrobiia</taxon>
        <taxon>Verrucomicrobiales</taxon>
        <taxon>Verrucomicrobiaceae</taxon>
        <taxon>Haloferula</taxon>
    </lineage>
</organism>
<name>A0ABP9UTP8_9BACT</name>
<dbReference type="PANTHER" id="PTHR34386:SF1">
    <property type="entry name" value="GLUTAREDOXIN-LIKE PROTEIN NRDH"/>
    <property type="match status" value="1"/>
</dbReference>
<dbReference type="RefSeq" id="WP_353567842.1">
    <property type="nucleotide sequence ID" value="NZ_BAABRI010000017.1"/>
</dbReference>
<dbReference type="PROSITE" id="PS00195">
    <property type="entry name" value="GLUTAREDOXIN_1"/>
    <property type="match status" value="1"/>
</dbReference>
<dbReference type="InterPro" id="IPR036249">
    <property type="entry name" value="Thioredoxin-like_sf"/>
</dbReference>
<reference evidence="2 3" key="1">
    <citation type="submission" date="2024-02" db="EMBL/GenBank/DDBJ databases">
        <title>Haloferula sargassicola NBRC 104335.</title>
        <authorList>
            <person name="Ichikawa N."/>
            <person name="Katano-Makiyama Y."/>
            <person name="Hidaka K."/>
        </authorList>
    </citation>
    <scope>NUCLEOTIDE SEQUENCE [LARGE SCALE GENOMIC DNA]</scope>
    <source>
        <strain evidence="2 3">NBRC 104335</strain>
    </source>
</reference>
<keyword evidence="3" id="KW-1185">Reference proteome</keyword>
<sequence length="80" mass="9189">MLPILYIKPGCPWCIDVEAYLRRQGIDYETVNVSRDRDGMQAMIELSGQTKAPTMDWDGQVLADFGVDELIPFLEKVRRI</sequence>
<evidence type="ECO:0000313" key="2">
    <source>
        <dbReference type="EMBL" id="GAA5483736.1"/>
    </source>
</evidence>
<comment type="caution">
    <text evidence="2">The sequence shown here is derived from an EMBL/GenBank/DDBJ whole genome shotgun (WGS) entry which is preliminary data.</text>
</comment>
<dbReference type="PROSITE" id="PS51354">
    <property type="entry name" value="GLUTAREDOXIN_2"/>
    <property type="match status" value="1"/>
</dbReference>
<dbReference type="Gene3D" id="3.40.30.10">
    <property type="entry name" value="Glutaredoxin"/>
    <property type="match status" value="1"/>
</dbReference>
<dbReference type="SUPFAM" id="SSF52833">
    <property type="entry name" value="Thioredoxin-like"/>
    <property type="match status" value="1"/>
</dbReference>
<dbReference type="EMBL" id="BAABRI010000017">
    <property type="protein sequence ID" value="GAA5483736.1"/>
    <property type="molecule type" value="Genomic_DNA"/>
</dbReference>
<dbReference type="CDD" id="cd02976">
    <property type="entry name" value="NrdH"/>
    <property type="match status" value="1"/>
</dbReference>
<dbReference type="PANTHER" id="PTHR34386">
    <property type="entry name" value="GLUTAREDOXIN"/>
    <property type="match status" value="1"/>
</dbReference>
<dbReference type="Proteomes" id="UP001476282">
    <property type="component" value="Unassembled WGS sequence"/>
</dbReference>
<dbReference type="InterPro" id="IPR002109">
    <property type="entry name" value="Glutaredoxin"/>
</dbReference>
<feature type="domain" description="Glutaredoxin" evidence="1">
    <location>
        <begin position="5"/>
        <end position="60"/>
    </location>
</feature>
<evidence type="ECO:0000259" key="1">
    <source>
        <dbReference type="Pfam" id="PF00462"/>
    </source>
</evidence>
<dbReference type="InterPro" id="IPR051548">
    <property type="entry name" value="Grx-like_ET"/>
</dbReference>
<proteinExistence type="predicted"/>
<accession>A0ABP9UTP8</accession>
<gene>
    <name evidence="2" type="ORF">Hsar01_02970</name>
</gene>
<dbReference type="InterPro" id="IPR011767">
    <property type="entry name" value="GLR_AS"/>
</dbReference>
<evidence type="ECO:0000313" key="3">
    <source>
        <dbReference type="Proteomes" id="UP001476282"/>
    </source>
</evidence>